<accession>A0A7J7DUB9</accession>
<sequence length="118" mass="13309">MLDFFPVCKGSDQKIVPLELGYSFVGRMRVYLACGSADGLYSFYMGCTPIECLFVWLDSLCDPSDATYSVECFDAALTWMGGCSRWKRVILKLFIHVFPVRLSPDYGHAMPSAFCDIF</sequence>
<comment type="caution">
    <text evidence="1">The sequence shown here is derived from an EMBL/GenBank/DDBJ whole genome shotgun (WGS) entry which is preliminary data.</text>
</comment>
<dbReference type="InParanoid" id="A0A7J7DUB9"/>
<gene>
    <name evidence="1" type="ORF">HS088_TW03G00220</name>
</gene>
<reference evidence="1 2" key="1">
    <citation type="journal article" date="2020" name="Nat. Commun.">
        <title>Genome of Tripterygium wilfordii and identification of cytochrome P450 involved in triptolide biosynthesis.</title>
        <authorList>
            <person name="Tu L."/>
            <person name="Su P."/>
            <person name="Zhang Z."/>
            <person name="Gao L."/>
            <person name="Wang J."/>
            <person name="Hu T."/>
            <person name="Zhou J."/>
            <person name="Zhang Y."/>
            <person name="Zhao Y."/>
            <person name="Liu Y."/>
            <person name="Song Y."/>
            <person name="Tong Y."/>
            <person name="Lu Y."/>
            <person name="Yang J."/>
            <person name="Xu C."/>
            <person name="Jia M."/>
            <person name="Peters R.J."/>
            <person name="Huang L."/>
            <person name="Gao W."/>
        </authorList>
    </citation>
    <scope>NUCLEOTIDE SEQUENCE [LARGE SCALE GENOMIC DNA]</scope>
    <source>
        <strain evidence="2">cv. XIE 37</strain>
        <tissue evidence="1">Leaf</tissue>
    </source>
</reference>
<dbReference type="Proteomes" id="UP000593562">
    <property type="component" value="Unassembled WGS sequence"/>
</dbReference>
<evidence type="ECO:0000313" key="2">
    <source>
        <dbReference type="Proteomes" id="UP000593562"/>
    </source>
</evidence>
<proteinExistence type="predicted"/>
<evidence type="ECO:0000313" key="1">
    <source>
        <dbReference type="EMBL" id="KAF5749893.1"/>
    </source>
</evidence>
<organism evidence="1 2">
    <name type="scientific">Tripterygium wilfordii</name>
    <name type="common">Thunder God vine</name>
    <dbReference type="NCBI Taxonomy" id="458696"/>
    <lineage>
        <taxon>Eukaryota</taxon>
        <taxon>Viridiplantae</taxon>
        <taxon>Streptophyta</taxon>
        <taxon>Embryophyta</taxon>
        <taxon>Tracheophyta</taxon>
        <taxon>Spermatophyta</taxon>
        <taxon>Magnoliopsida</taxon>
        <taxon>eudicotyledons</taxon>
        <taxon>Gunneridae</taxon>
        <taxon>Pentapetalae</taxon>
        <taxon>rosids</taxon>
        <taxon>fabids</taxon>
        <taxon>Celastrales</taxon>
        <taxon>Celastraceae</taxon>
        <taxon>Tripterygium</taxon>
    </lineage>
</organism>
<dbReference type="AlphaFoldDB" id="A0A7J7DUB9"/>
<name>A0A7J7DUB9_TRIWF</name>
<keyword evidence="2" id="KW-1185">Reference proteome</keyword>
<dbReference type="EMBL" id="JAAARO010000003">
    <property type="protein sequence ID" value="KAF5749893.1"/>
    <property type="molecule type" value="Genomic_DNA"/>
</dbReference>
<protein>
    <submittedName>
        <fullName evidence="1">Uncharacterized protein</fullName>
    </submittedName>
</protein>